<feature type="DNA-binding region" description="HMG box" evidence="5">
    <location>
        <begin position="605"/>
        <end position="673"/>
    </location>
</feature>
<dbReference type="SMART" id="SM00398">
    <property type="entry name" value="HMG"/>
    <property type="match status" value="1"/>
</dbReference>
<dbReference type="Gene3D" id="1.10.30.10">
    <property type="entry name" value="High mobility group box domain"/>
    <property type="match status" value="1"/>
</dbReference>
<keyword evidence="2 5" id="KW-0238">DNA-binding</keyword>
<dbReference type="SUPFAM" id="SSF47095">
    <property type="entry name" value="HMG-box"/>
    <property type="match status" value="1"/>
</dbReference>
<dbReference type="InterPro" id="IPR051356">
    <property type="entry name" value="SOX/SOX-like_TF"/>
</dbReference>
<dbReference type="PANTHER" id="PTHR45789:SF2">
    <property type="entry name" value="FI18025P1"/>
    <property type="match status" value="1"/>
</dbReference>
<feature type="compositionally biased region" description="Low complexity" evidence="6">
    <location>
        <begin position="214"/>
        <end position="232"/>
    </location>
</feature>
<feature type="compositionally biased region" description="Basic and acidic residues" evidence="6">
    <location>
        <begin position="317"/>
        <end position="329"/>
    </location>
</feature>
<feature type="compositionally biased region" description="Polar residues" evidence="6">
    <location>
        <begin position="1136"/>
        <end position="1162"/>
    </location>
</feature>
<evidence type="ECO:0000313" key="9">
    <source>
        <dbReference type="Proteomes" id="UP000735302"/>
    </source>
</evidence>
<feature type="compositionally biased region" description="Pro residues" evidence="6">
    <location>
        <begin position="417"/>
        <end position="432"/>
    </location>
</feature>
<evidence type="ECO:0000256" key="4">
    <source>
        <dbReference type="ARBA" id="ARBA00023242"/>
    </source>
</evidence>
<feature type="region of interest" description="Disordered" evidence="6">
    <location>
        <begin position="851"/>
        <end position="966"/>
    </location>
</feature>
<feature type="region of interest" description="Disordered" evidence="6">
    <location>
        <begin position="1051"/>
        <end position="1185"/>
    </location>
</feature>
<feature type="compositionally biased region" description="Polar residues" evidence="6">
    <location>
        <begin position="1071"/>
        <end position="1081"/>
    </location>
</feature>
<feature type="region of interest" description="Disordered" evidence="6">
    <location>
        <begin position="671"/>
        <end position="703"/>
    </location>
</feature>
<dbReference type="GO" id="GO:0045165">
    <property type="term" value="P:cell fate commitment"/>
    <property type="evidence" value="ECO:0007669"/>
    <property type="project" value="TreeGrafter"/>
</dbReference>
<feature type="compositionally biased region" description="Basic residues" evidence="6">
    <location>
        <begin position="675"/>
        <end position="686"/>
    </location>
</feature>
<dbReference type="EMBL" id="BLXT01003724">
    <property type="protein sequence ID" value="GFO03374.1"/>
    <property type="molecule type" value="Genomic_DNA"/>
</dbReference>
<proteinExistence type="predicted"/>
<feature type="compositionally biased region" description="Low complexity" evidence="6">
    <location>
        <begin position="942"/>
        <end position="966"/>
    </location>
</feature>
<gene>
    <name evidence="8" type="ORF">PoB_002987900</name>
</gene>
<keyword evidence="1" id="KW-0805">Transcription regulation</keyword>
<dbReference type="PROSITE" id="PS50118">
    <property type="entry name" value="HMG_BOX_2"/>
    <property type="match status" value="1"/>
</dbReference>
<protein>
    <submittedName>
        <fullName evidence="8">Transcription factor sox-6</fullName>
    </submittedName>
</protein>
<evidence type="ECO:0000256" key="3">
    <source>
        <dbReference type="ARBA" id="ARBA00023163"/>
    </source>
</evidence>
<evidence type="ECO:0000313" key="8">
    <source>
        <dbReference type="EMBL" id="GFO03374.1"/>
    </source>
</evidence>
<keyword evidence="3" id="KW-0804">Transcription</keyword>
<feature type="region of interest" description="Disordered" evidence="6">
    <location>
        <begin position="130"/>
        <end position="232"/>
    </location>
</feature>
<feature type="region of interest" description="Disordered" evidence="6">
    <location>
        <begin position="253"/>
        <end position="436"/>
    </location>
</feature>
<feature type="compositionally biased region" description="Polar residues" evidence="6">
    <location>
        <begin position="862"/>
        <end position="905"/>
    </location>
</feature>
<feature type="compositionally biased region" description="Basic residues" evidence="6">
    <location>
        <begin position="85"/>
        <end position="96"/>
    </location>
</feature>
<feature type="compositionally biased region" description="Low complexity" evidence="6">
    <location>
        <begin position="765"/>
        <end position="775"/>
    </location>
</feature>
<feature type="compositionally biased region" description="Low complexity" evidence="6">
    <location>
        <begin position="267"/>
        <end position="279"/>
    </location>
</feature>
<comment type="caution">
    <text evidence="8">The sequence shown here is derived from an EMBL/GenBank/DDBJ whole genome shotgun (WGS) entry which is preliminary data.</text>
</comment>
<evidence type="ECO:0000256" key="1">
    <source>
        <dbReference type="ARBA" id="ARBA00023015"/>
    </source>
</evidence>
<dbReference type="Proteomes" id="UP000735302">
    <property type="component" value="Unassembled WGS sequence"/>
</dbReference>
<dbReference type="Pfam" id="PF00505">
    <property type="entry name" value="HMG_box"/>
    <property type="match status" value="1"/>
</dbReference>
<evidence type="ECO:0000256" key="6">
    <source>
        <dbReference type="SAM" id="MobiDB-lite"/>
    </source>
</evidence>
<feature type="compositionally biased region" description="Polar residues" evidence="6">
    <location>
        <begin position="179"/>
        <end position="195"/>
    </location>
</feature>
<feature type="compositionally biased region" description="Gly residues" evidence="6">
    <location>
        <begin position="75"/>
        <end position="84"/>
    </location>
</feature>
<feature type="compositionally biased region" description="Polar residues" evidence="6">
    <location>
        <begin position="130"/>
        <end position="145"/>
    </location>
</feature>
<evidence type="ECO:0000259" key="7">
    <source>
        <dbReference type="PROSITE" id="PS50118"/>
    </source>
</evidence>
<feature type="compositionally biased region" description="Low complexity" evidence="6">
    <location>
        <begin position="1090"/>
        <end position="1129"/>
    </location>
</feature>
<feature type="compositionally biased region" description="Low complexity" evidence="6">
    <location>
        <begin position="391"/>
        <end position="406"/>
    </location>
</feature>
<feature type="region of interest" description="Disordered" evidence="6">
    <location>
        <begin position="75"/>
        <end position="102"/>
    </location>
</feature>
<dbReference type="CDD" id="cd22042">
    <property type="entry name" value="HMG-box_EGL13-like"/>
    <property type="match status" value="1"/>
</dbReference>
<reference evidence="8 9" key="1">
    <citation type="journal article" date="2021" name="Elife">
        <title>Chloroplast acquisition without the gene transfer in kleptoplastic sea slugs, Plakobranchus ocellatus.</title>
        <authorList>
            <person name="Maeda T."/>
            <person name="Takahashi S."/>
            <person name="Yoshida T."/>
            <person name="Shimamura S."/>
            <person name="Takaki Y."/>
            <person name="Nagai Y."/>
            <person name="Toyoda A."/>
            <person name="Suzuki Y."/>
            <person name="Arimoto A."/>
            <person name="Ishii H."/>
            <person name="Satoh N."/>
            <person name="Nishiyama T."/>
            <person name="Hasebe M."/>
            <person name="Maruyama T."/>
            <person name="Minagawa J."/>
            <person name="Obokata J."/>
            <person name="Shigenobu S."/>
        </authorList>
    </citation>
    <scope>NUCLEOTIDE SEQUENCE [LARGE SCALE GENOMIC DNA]</scope>
</reference>
<feature type="compositionally biased region" description="Basic residues" evidence="6">
    <location>
        <begin position="372"/>
        <end position="390"/>
    </location>
</feature>
<dbReference type="GO" id="GO:0005634">
    <property type="term" value="C:nucleus"/>
    <property type="evidence" value="ECO:0007669"/>
    <property type="project" value="UniProtKB-UniRule"/>
</dbReference>
<dbReference type="InterPro" id="IPR009071">
    <property type="entry name" value="HMG_box_dom"/>
</dbReference>
<keyword evidence="9" id="KW-1185">Reference proteome</keyword>
<sequence>MYEMGIRLTDTHNIKNQEPQKDTVTKAKSDRLIEPVILLPSLAAPQPDIKTQFVASRSRSITRFSCSLGEPRLVGGVGNALRGGGRPRHGPRSPRGSRREHQPVAVATVCAYQLLYSSTNPHLAQPVLRINNSTSKIRRQTTTDLDSSKTNSSRSSKQKNDSTGHQISAATFPYASYSDMRQTSPSMTTGAATTSPSPPQPQLHHHQHHHRWSGDPSSPGSSPIAAAGGISLGLDPTPASGIGSSSSLALAASAGSGLGGKLPSPPLSSGSSTSSSSSSHVDQDGPLNLSKPKPEGKSRSSHHGYSSQRNSGGVHAAMEDSPRGIKREATTPPPAHANHSKRPTPNGGNGSSSSSGSRQSPSSHHSTNMKASPHRQHHGDRNHHHHHHQVQHLPPSTSSSTSSSLSSHHHHHQHQRSPPPSAVPPSSTPTLPPAVSEMPPLLAAMRHHNPFGLPAQYVTNPFLSLSANFPLGGLAALTASHPALNGAAHSPTDTEKESYMQEFLARQMAASVGGPVFPGLPPPHHHFPLYGSAAAPPPPIPPLGNLTPGAGKEGSASASATPTSGTSASAVLPASVGAGSDDGKMFGAKIIRSQRDKSEPGRPHIKRPMNAFMVWAREERRKILKACPDMHNSNISKILGAKWKSMSNADKQPYYEEQSRLSKLHMEKHPDYRYRPRPRKNAKMKKIAADSKTPPPALLDSAPSAADKMSLDGIGSISNNHNNKNNSNITSSLDKLASLQQYRYHHNDHINQLILHHQQQQLQQLHQHLRQQQQHQHLEQHKQQQHPHTALLPGEFYPPVIPLDPESEERPRPKRTCIVDGKKLRISEYKALMKNRRQDIRRVWYGDGSSNFPEDGEDGENSNHFLQGDNQALASSPSQSPRGGGKNLSSSPSRGLSPDFSSRYQNSDNDNEHDMSNDMDDDADNSGGQMDGLSLDQHLFYQQQQQRESNTSSNSVSNNNNNNKSLYTNKNEAMKREQEDKLGFPLGPNFLYDDHEAAAKLAASARFPFHPGFLLPVSSTSSPLTSTSAQGGLHLDIPGYAASVLPNHTAVSSNLKSPASPSPRCSPQPPAQTSETDTPFKSETVFPKMSSSPFSSNKTSRTSSSCSNSNNNNNNNDNSTSNNNAASSNLPFYEASSDSQLQSRQFQSDEASTGVSESNKTPRSLGMKMEPAASFSPHVAQGASS</sequence>
<feature type="domain" description="HMG box" evidence="7">
    <location>
        <begin position="605"/>
        <end position="673"/>
    </location>
</feature>
<evidence type="ECO:0000256" key="2">
    <source>
        <dbReference type="ARBA" id="ARBA00023125"/>
    </source>
</evidence>
<name>A0AAV4AAU8_9GAST</name>
<keyword evidence="4 5" id="KW-0539">Nucleus</keyword>
<dbReference type="FunFam" id="1.10.30.10:FF:000003">
    <property type="entry name" value="Putative transcription factor SOX-6"/>
    <property type="match status" value="1"/>
</dbReference>
<dbReference type="PANTHER" id="PTHR45789">
    <property type="entry name" value="FI18025P1"/>
    <property type="match status" value="1"/>
</dbReference>
<feature type="region of interest" description="Disordered" evidence="6">
    <location>
        <begin position="765"/>
        <end position="817"/>
    </location>
</feature>
<dbReference type="InterPro" id="IPR036910">
    <property type="entry name" value="HMG_box_dom_sf"/>
</dbReference>
<feature type="compositionally biased region" description="Low complexity" evidence="6">
    <location>
        <begin position="555"/>
        <end position="570"/>
    </location>
</feature>
<feature type="region of interest" description="Disordered" evidence="6">
    <location>
        <begin position="538"/>
        <end position="578"/>
    </location>
</feature>
<feature type="compositionally biased region" description="Pro residues" evidence="6">
    <location>
        <begin position="1060"/>
        <end position="1070"/>
    </location>
</feature>
<organism evidence="8 9">
    <name type="scientific">Plakobranchus ocellatus</name>
    <dbReference type="NCBI Taxonomy" id="259542"/>
    <lineage>
        <taxon>Eukaryota</taxon>
        <taxon>Metazoa</taxon>
        <taxon>Spiralia</taxon>
        <taxon>Lophotrochozoa</taxon>
        <taxon>Mollusca</taxon>
        <taxon>Gastropoda</taxon>
        <taxon>Heterobranchia</taxon>
        <taxon>Euthyneura</taxon>
        <taxon>Panpulmonata</taxon>
        <taxon>Sacoglossa</taxon>
        <taxon>Placobranchoidea</taxon>
        <taxon>Plakobranchidae</taxon>
        <taxon>Plakobranchus</taxon>
    </lineage>
</organism>
<evidence type="ECO:0000256" key="5">
    <source>
        <dbReference type="PROSITE-ProRule" id="PRU00267"/>
    </source>
</evidence>
<dbReference type="GO" id="GO:0000978">
    <property type="term" value="F:RNA polymerase II cis-regulatory region sequence-specific DNA binding"/>
    <property type="evidence" value="ECO:0007669"/>
    <property type="project" value="TreeGrafter"/>
</dbReference>
<accession>A0AAV4AAU8</accession>
<feature type="compositionally biased region" description="Low complexity" evidence="6">
    <location>
        <begin position="351"/>
        <end position="366"/>
    </location>
</feature>
<dbReference type="AlphaFoldDB" id="A0AAV4AAU8"/>
<dbReference type="GO" id="GO:0000981">
    <property type="term" value="F:DNA-binding transcription factor activity, RNA polymerase II-specific"/>
    <property type="evidence" value="ECO:0007669"/>
    <property type="project" value="TreeGrafter"/>
</dbReference>